<dbReference type="EMBL" id="CAXAMM010019413">
    <property type="protein sequence ID" value="CAK9045650.1"/>
    <property type="molecule type" value="Genomic_DNA"/>
</dbReference>
<proteinExistence type="predicted"/>
<evidence type="ECO:0000313" key="3">
    <source>
        <dbReference type="Proteomes" id="UP001642464"/>
    </source>
</evidence>
<accession>A0ABP0M618</accession>
<protein>
    <recommendedName>
        <fullName evidence="4">PIH1D1/2/3 CS-like domain-containing protein</fullName>
    </recommendedName>
</protein>
<comment type="caution">
    <text evidence="2">The sequence shown here is derived from an EMBL/GenBank/DDBJ whole genome shotgun (WGS) entry which is preliminary data.</text>
</comment>
<feature type="compositionally biased region" description="Basic and acidic residues" evidence="1">
    <location>
        <begin position="142"/>
        <end position="159"/>
    </location>
</feature>
<gene>
    <name evidence="2" type="ORF">SCF082_LOCUS25786</name>
</gene>
<reference evidence="2 3" key="1">
    <citation type="submission" date="2024-02" db="EMBL/GenBank/DDBJ databases">
        <authorList>
            <person name="Chen Y."/>
            <person name="Shah S."/>
            <person name="Dougan E. K."/>
            <person name="Thang M."/>
            <person name="Chan C."/>
        </authorList>
    </citation>
    <scope>NUCLEOTIDE SEQUENCE [LARGE SCALE GENOMIC DNA]</scope>
</reference>
<evidence type="ECO:0000313" key="2">
    <source>
        <dbReference type="EMBL" id="CAK9045650.1"/>
    </source>
</evidence>
<evidence type="ECO:0008006" key="4">
    <source>
        <dbReference type="Google" id="ProtNLM"/>
    </source>
</evidence>
<name>A0ABP0M618_9DINO</name>
<dbReference type="Proteomes" id="UP001642464">
    <property type="component" value="Unassembled WGS sequence"/>
</dbReference>
<keyword evidence="3" id="KW-1185">Reference proteome</keyword>
<organism evidence="2 3">
    <name type="scientific">Durusdinium trenchii</name>
    <dbReference type="NCBI Taxonomy" id="1381693"/>
    <lineage>
        <taxon>Eukaryota</taxon>
        <taxon>Sar</taxon>
        <taxon>Alveolata</taxon>
        <taxon>Dinophyceae</taxon>
        <taxon>Suessiales</taxon>
        <taxon>Symbiodiniaceae</taxon>
        <taxon>Durusdinium</taxon>
    </lineage>
</organism>
<feature type="region of interest" description="Disordered" evidence="1">
    <location>
        <begin position="214"/>
        <end position="236"/>
    </location>
</feature>
<feature type="region of interest" description="Disordered" evidence="1">
    <location>
        <begin position="114"/>
        <end position="170"/>
    </location>
</feature>
<evidence type="ECO:0000256" key="1">
    <source>
        <dbReference type="SAM" id="MobiDB-lite"/>
    </source>
</evidence>
<sequence length="352" mass="39291">MPRGPGKRDNYNLDYSRFDQLDRSDAQDHAVQEEMPEDFAVALKNMPATREVARELPGMQRPELQEAYRLAMVSRSTGDEAAQQRANELVLQAIEKGGPDVQKRFLDEVSQHLPEGTVQPTPTMPEPPELEESAESMLSRMDQMKAEMEAGREATRKQLDALQKQQEDLQSISSPEDFVSFMQKEGMTNEDIQRMLTDPSHMETMMSKLVERAGDPGEHSQKLTGAESAAKEAEELHKRLCGEAPAKVPKAASKTPEKTPEVILPNHRLQYRKDEQGNYCAMELVCELPGVQEMGCIVLDIAEKHVRLNTVEPAPRYAVNAGPFPVLIEPAAARAKFSKKRSELSVMVPAKG</sequence>